<feature type="compositionally biased region" description="Polar residues" evidence="1">
    <location>
        <begin position="125"/>
        <end position="143"/>
    </location>
</feature>
<evidence type="ECO:0008006" key="4">
    <source>
        <dbReference type="Google" id="ProtNLM"/>
    </source>
</evidence>
<evidence type="ECO:0000313" key="3">
    <source>
        <dbReference type="Proteomes" id="UP001595476"/>
    </source>
</evidence>
<dbReference type="EMBL" id="JBHRSZ010000004">
    <property type="protein sequence ID" value="MFC3151206.1"/>
    <property type="molecule type" value="Genomic_DNA"/>
</dbReference>
<feature type="compositionally biased region" description="Basic and acidic residues" evidence="1">
    <location>
        <begin position="144"/>
        <end position="158"/>
    </location>
</feature>
<dbReference type="Gene3D" id="1.25.40.10">
    <property type="entry name" value="Tetratricopeptide repeat domain"/>
    <property type="match status" value="1"/>
</dbReference>
<proteinExistence type="predicted"/>
<sequence>MKTQSFSTQISIVGLFVWLSLFFINSVVYAQDAREQNYLEQAEYQMAKSEGTISALNQFLQKYPYSRWREKAEYDRDRLAYMKAAQKGSSAAVQEFMRLYPNSAWLPKAQFMLNRLKKDEASRGGRQTSPEGNTPANEGITQTRTEKPSRYKKPEPRSGQDSVTRALAIYGDRRAEKQKLKEEELKVKQEQANHQHECNRMKDSIRRLGERVNWYDLDEKGNRKFIPEDQVQQAKQRLIQRYNQQCG</sequence>
<reference evidence="3" key="1">
    <citation type="journal article" date="2019" name="Int. J. Syst. Evol. Microbiol.">
        <title>The Global Catalogue of Microorganisms (GCM) 10K type strain sequencing project: providing services to taxonomists for standard genome sequencing and annotation.</title>
        <authorList>
            <consortium name="The Broad Institute Genomics Platform"/>
            <consortium name="The Broad Institute Genome Sequencing Center for Infectious Disease"/>
            <person name="Wu L."/>
            <person name="Ma J."/>
        </authorList>
    </citation>
    <scope>NUCLEOTIDE SEQUENCE [LARGE SCALE GENOMIC DNA]</scope>
    <source>
        <strain evidence="3">KCTC 52438</strain>
    </source>
</reference>
<keyword evidence="3" id="KW-1185">Reference proteome</keyword>
<dbReference type="Proteomes" id="UP001595476">
    <property type="component" value="Unassembled WGS sequence"/>
</dbReference>
<protein>
    <recommendedName>
        <fullName evidence="4">Outer membrane protein assembly factor BamD</fullName>
    </recommendedName>
</protein>
<name>A0ABV7HEX0_9GAMM</name>
<evidence type="ECO:0000256" key="1">
    <source>
        <dbReference type="SAM" id="MobiDB-lite"/>
    </source>
</evidence>
<dbReference type="RefSeq" id="WP_386719534.1">
    <property type="nucleotide sequence ID" value="NZ_JBHRSZ010000004.1"/>
</dbReference>
<feature type="region of interest" description="Disordered" evidence="1">
    <location>
        <begin position="119"/>
        <end position="163"/>
    </location>
</feature>
<organism evidence="2 3">
    <name type="scientific">Litoribrevibacter euphylliae</name>
    <dbReference type="NCBI Taxonomy" id="1834034"/>
    <lineage>
        <taxon>Bacteria</taxon>
        <taxon>Pseudomonadati</taxon>
        <taxon>Pseudomonadota</taxon>
        <taxon>Gammaproteobacteria</taxon>
        <taxon>Oceanospirillales</taxon>
        <taxon>Oceanospirillaceae</taxon>
        <taxon>Litoribrevibacter</taxon>
    </lineage>
</organism>
<accession>A0ABV7HEX0</accession>
<dbReference type="InterPro" id="IPR011990">
    <property type="entry name" value="TPR-like_helical_dom_sf"/>
</dbReference>
<comment type="caution">
    <text evidence="2">The sequence shown here is derived from an EMBL/GenBank/DDBJ whole genome shotgun (WGS) entry which is preliminary data.</text>
</comment>
<gene>
    <name evidence="2" type="ORF">ACFOEK_09240</name>
</gene>
<evidence type="ECO:0000313" key="2">
    <source>
        <dbReference type="EMBL" id="MFC3151206.1"/>
    </source>
</evidence>